<sequence>MKINSSILTIIKGLFIGIANIIPGVSGGTMAVSVGAYDELIGAVNHVRKDWRKSAKTLAPYVIGAGIGIGLLSFVIEGAMATYPLATACLFLGLILGGVPTLWNKAKSYKVSWPEVLSFIIMAGTIVFMTFTKTSDGVSGPFSLDPISLFLLFVVGIIAAATMVIPGVSGSLVLILLGYYNRILETLSSFIRGVLSLNLQSTLDNFLPLLPFGIGVLLGIGLVAKLIEWLFERFPSITYAGIIGLVAASPVAIFHEISLASVTPLMILAAAIALAIGFYISMKLGEK</sequence>
<feature type="transmembrane region" description="Helical" evidence="1">
    <location>
        <begin position="261"/>
        <end position="280"/>
    </location>
</feature>
<feature type="transmembrane region" description="Helical" evidence="1">
    <location>
        <begin position="82"/>
        <end position="104"/>
    </location>
</feature>
<gene>
    <name evidence="2" type="ORF">SAMN04488695_10791</name>
</gene>
<name>A0A1I5CWI0_9CLOT</name>
<keyword evidence="1" id="KW-0812">Transmembrane</keyword>
<dbReference type="Pfam" id="PF04018">
    <property type="entry name" value="VCA0040-like"/>
    <property type="match status" value="1"/>
</dbReference>
<proteinExistence type="predicted"/>
<feature type="transmembrane region" description="Helical" evidence="1">
    <location>
        <begin position="116"/>
        <end position="135"/>
    </location>
</feature>
<dbReference type="EMBL" id="FOVK01000007">
    <property type="protein sequence ID" value="SFN91288.1"/>
    <property type="molecule type" value="Genomic_DNA"/>
</dbReference>
<dbReference type="Proteomes" id="UP000181899">
    <property type="component" value="Unassembled WGS sequence"/>
</dbReference>
<evidence type="ECO:0000313" key="2">
    <source>
        <dbReference type="EMBL" id="SFN91288.1"/>
    </source>
</evidence>
<keyword evidence="1" id="KW-0472">Membrane</keyword>
<organism evidence="2 3">
    <name type="scientific">Proteiniclasticum ruminis</name>
    <dbReference type="NCBI Taxonomy" id="398199"/>
    <lineage>
        <taxon>Bacteria</taxon>
        <taxon>Bacillati</taxon>
        <taxon>Bacillota</taxon>
        <taxon>Clostridia</taxon>
        <taxon>Eubacteriales</taxon>
        <taxon>Clostridiaceae</taxon>
        <taxon>Proteiniclasticum</taxon>
    </lineage>
</organism>
<feature type="transmembrane region" description="Helical" evidence="1">
    <location>
        <begin position="58"/>
        <end position="76"/>
    </location>
</feature>
<feature type="transmembrane region" description="Helical" evidence="1">
    <location>
        <begin position="206"/>
        <end position="224"/>
    </location>
</feature>
<dbReference type="InterPro" id="IPR007163">
    <property type="entry name" value="VCA0040-like"/>
</dbReference>
<dbReference type="RefSeq" id="WP_074912361.1">
    <property type="nucleotide sequence ID" value="NZ_FOVK01000007.1"/>
</dbReference>
<protein>
    <submittedName>
        <fullName evidence="2">Putative membrane protein</fullName>
    </submittedName>
</protein>
<dbReference type="STRING" id="398199.SAMN05421804_10644"/>
<reference evidence="2 3" key="1">
    <citation type="submission" date="2016-10" db="EMBL/GenBank/DDBJ databases">
        <authorList>
            <person name="de Groot N.N."/>
        </authorList>
    </citation>
    <scope>NUCLEOTIDE SEQUENCE [LARGE SCALE GENOMIC DNA]</scope>
    <source>
        <strain evidence="2 3">ML2</strain>
    </source>
</reference>
<evidence type="ECO:0000313" key="3">
    <source>
        <dbReference type="Proteomes" id="UP000181899"/>
    </source>
</evidence>
<dbReference type="PANTHER" id="PTHR37308">
    <property type="entry name" value="INTEGRAL MEMBRANE PROTEIN"/>
    <property type="match status" value="1"/>
</dbReference>
<feature type="transmembrane region" description="Helical" evidence="1">
    <location>
        <begin position="236"/>
        <end position="255"/>
    </location>
</feature>
<dbReference type="AlphaFoldDB" id="A0A1I5CWI0"/>
<feature type="transmembrane region" description="Helical" evidence="1">
    <location>
        <begin position="147"/>
        <end position="176"/>
    </location>
</feature>
<keyword evidence="1" id="KW-1133">Transmembrane helix</keyword>
<evidence type="ECO:0000256" key="1">
    <source>
        <dbReference type="SAM" id="Phobius"/>
    </source>
</evidence>
<accession>A0A1I5CWI0</accession>
<keyword evidence="3" id="KW-1185">Reference proteome</keyword>
<dbReference type="OrthoDB" id="9793746at2"/>
<dbReference type="PANTHER" id="PTHR37308:SF1">
    <property type="entry name" value="POLYPRENYL-PHOSPHATE TRANSPORTER"/>
    <property type="match status" value="1"/>
</dbReference>